<keyword evidence="2" id="KW-1185">Reference proteome</keyword>
<accession>A0A5B7II71</accession>
<sequence length="80" mass="8890">MCLSPPLSLPFPYYRPSHLPSRPLTPPAVFYLLSLPSPSLLILPSISPSPSFSPLRYKLLRILHLASHSQISRHVTDTTA</sequence>
<organism evidence="1 2">
    <name type="scientific">Portunus trituberculatus</name>
    <name type="common">Swimming crab</name>
    <name type="synonym">Neptunus trituberculatus</name>
    <dbReference type="NCBI Taxonomy" id="210409"/>
    <lineage>
        <taxon>Eukaryota</taxon>
        <taxon>Metazoa</taxon>
        <taxon>Ecdysozoa</taxon>
        <taxon>Arthropoda</taxon>
        <taxon>Crustacea</taxon>
        <taxon>Multicrustacea</taxon>
        <taxon>Malacostraca</taxon>
        <taxon>Eumalacostraca</taxon>
        <taxon>Eucarida</taxon>
        <taxon>Decapoda</taxon>
        <taxon>Pleocyemata</taxon>
        <taxon>Brachyura</taxon>
        <taxon>Eubrachyura</taxon>
        <taxon>Portunoidea</taxon>
        <taxon>Portunidae</taxon>
        <taxon>Portuninae</taxon>
        <taxon>Portunus</taxon>
    </lineage>
</organism>
<comment type="caution">
    <text evidence="1">The sequence shown here is derived from an EMBL/GenBank/DDBJ whole genome shotgun (WGS) entry which is preliminary data.</text>
</comment>
<dbReference type="AlphaFoldDB" id="A0A5B7II71"/>
<dbReference type="EMBL" id="VSRR010056414">
    <property type="protein sequence ID" value="MPC81257.1"/>
    <property type="molecule type" value="Genomic_DNA"/>
</dbReference>
<proteinExistence type="predicted"/>
<gene>
    <name evidence="1" type="ORF">E2C01_075864</name>
</gene>
<name>A0A5B7II71_PORTR</name>
<evidence type="ECO:0000313" key="2">
    <source>
        <dbReference type="Proteomes" id="UP000324222"/>
    </source>
</evidence>
<evidence type="ECO:0000313" key="1">
    <source>
        <dbReference type="EMBL" id="MPC81257.1"/>
    </source>
</evidence>
<dbReference type="Proteomes" id="UP000324222">
    <property type="component" value="Unassembled WGS sequence"/>
</dbReference>
<reference evidence="1 2" key="1">
    <citation type="submission" date="2019-05" db="EMBL/GenBank/DDBJ databases">
        <title>Another draft genome of Portunus trituberculatus and its Hox gene families provides insights of decapod evolution.</title>
        <authorList>
            <person name="Jeong J.-H."/>
            <person name="Song I."/>
            <person name="Kim S."/>
            <person name="Choi T."/>
            <person name="Kim D."/>
            <person name="Ryu S."/>
            <person name="Kim W."/>
        </authorList>
    </citation>
    <scope>NUCLEOTIDE SEQUENCE [LARGE SCALE GENOMIC DNA]</scope>
    <source>
        <tissue evidence="1">Muscle</tissue>
    </source>
</reference>
<protein>
    <submittedName>
        <fullName evidence="1">Uncharacterized protein</fullName>
    </submittedName>
</protein>